<proteinExistence type="predicted"/>
<accession>A0ACB7SM44</accession>
<evidence type="ECO:0000313" key="2">
    <source>
        <dbReference type="Proteomes" id="UP000821845"/>
    </source>
</evidence>
<dbReference type="Proteomes" id="UP000821845">
    <property type="component" value="Chromosome 3"/>
</dbReference>
<keyword evidence="2" id="KW-1185">Reference proteome</keyword>
<name>A0ACB7SM44_HYAAI</name>
<comment type="caution">
    <text evidence="1">The sequence shown here is derived from an EMBL/GenBank/DDBJ whole genome shotgun (WGS) entry which is preliminary data.</text>
</comment>
<organism evidence="1 2">
    <name type="scientific">Hyalomma asiaticum</name>
    <name type="common">Tick</name>
    <dbReference type="NCBI Taxonomy" id="266040"/>
    <lineage>
        <taxon>Eukaryota</taxon>
        <taxon>Metazoa</taxon>
        <taxon>Ecdysozoa</taxon>
        <taxon>Arthropoda</taxon>
        <taxon>Chelicerata</taxon>
        <taxon>Arachnida</taxon>
        <taxon>Acari</taxon>
        <taxon>Parasitiformes</taxon>
        <taxon>Ixodida</taxon>
        <taxon>Ixodoidea</taxon>
        <taxon>Ixodidae</taxon>
        <taxon>Hyalomminae</taxon>
        <taxon>Hyalomma</taxon>
    </lineage>
</organism>
<gene>
    <name evidence="1" type="ORF">HPB50_011644</name>
</gene>
<protein>
    <submittedName>
        <fullName evidence="1">Uncharacterized protein</fullName>
    </submittedName>
</protein>
<dbReference type="EMBL" id="CM023483">
    <property type="protein sequence ID" value="KAH6935938.1"/>
    <property type="molecule type" value="Genomic_DNA"/>
</dbReference>
<evidence type="ECO:0000313" key="1">
    <source>
        <dbReference type="EMBL" id="KAH6935938.1"/>
    </source>
</evidence>
<sequence>MRARAAVVLNRRSVGAARAPCIIVLRALPSGSRAPRPSRDEERGEVRPPLSLSRFSVLVECTRTEHASSGGTRCTLERSRLRGGPDMIGVRRLRHSELPLRRAVENTTTNDTTPGSSAP</sequence>
<reference evidence="1" key="1">
    <citation type="submission" date="2020-05" db="EMBL/GenBank/DDBJ databases">
        <title>Large-scale comparative analyses of tick genomes elucidate their genetic diversity and vector capacities.</title>
        <authorList>
            <person name="Jia N."/>
            <person name="Wang J."/>
            <person name="Shi W."/>
            <person name="Du L."/>
            <person name="Sun Y."/>
            <person name="Zhan W."/>
            <person name="Jiang J."/>
            <person name="Wang Q."/>
            <person name="Zhang B."/>
            <person name="Ji P."/>
            <person name="Sakyi L.B."/>
            <person name="Cui X."/>
            <person name="Yuan T."/>
            <person name="Jiang B."/>
            <person name="Yang W."/>
            <person name="Lam T.T.-Y."/>
            <person name="Chang Q."/>
            <person name="Ding S."/>
            <person name="Wang X."/>
            <person name="Zhu J."/>
            <person name="Ruan X."/>
            <person name="Zhao L."/>
            <person name="Wei J."/>
            <person name="Que T."/>
            <person name="Du C."/>
            <person name="Cheng J."/>
            <person name="Dai P."/>
            <person name="Han X."/>
            <person name="Huang E."/>
            <person name="Gao Y."/>
            <person name="Liu J."/>
            <person name="Shao H."/>
            <person name="Ye R."/>
            <person name="Li L."/>
            <person name="Wei W."/>
            <person name="Wang X."/>
            <person name="Wang C."/>
            <person name="Yang T."/>
            <person name="Huo Q."/>
            <person name="Li W."/>
            <person name="Guo W."/>
            <person name="Chen H."/>
            <person name="Zhou L."/>
            <person name="Ni X."/>
            <person name="Tian J."/>
            <person name="Zhou Y."/>
            <person name="Sheng Y."/>
            <person name="Liu T."/>
            <person name="Pan Y."/>
            <person name="Xia L."/>
            <person name="Li J."/>
            <person name="Zhao F."/>
            <person name="Cao W."/>
        </authorList>
    </citation>
    <scope>NUCLEOTIDE SEQUENCE</scope>
    <source>
        <strain evidence="1">Hyas-2018</strain>
    </source>
</reference>